<proteinExistence type="predicted"/>
<keyword evidence="1" id="KW-1133">Transmembrane helix</keyword>
<keyword evidence="3" id="KW-1185">Reference proteome</keyword>
<evidence type="ECO:0000313" key="2">
    <source>
        <dbReference type="EMBL" id="VDN83059.1"/>
    </source>
</evidence>
<reference evidence="4" key="1">
    <citation type="submission" date="2017-02" db="UniProtKB">
        <authorList>
            <consortium name="WormBaseParasite"/>
        </authorList>
    </citation>
    <scope>IDENTIFICATION</scope>
</reference>
<dbReference type="EMBL" id="UZAD01000191">
    <property type="protein sequence ID" value="VDN83059.1"/>
    <property type="molecule type" value="Genomic_DNA"/>
</dbReference>
<accession>A0A0N4T168</accession>
<sequence length="425" mass="46557">MIKVSNLIYQPVGTSAIPRPEPKGIWRGSQSGIIPPPPGSYRPASAMNMPVLSRPPSRANSDLGIGTIAFCDNIGTGPSRYQSYCTLPRPEQIDFDQHSNYGNEISHMAKQINQLYGPYNTQVQPSISPNPMSKQQKHRLIGYLKIFQSTKLFGGIKIFERTTSVKLNEIYLKVRKDLSSLKGILPNSRPASSMLIGAPGMASDYLTRRQSLYGPAESNVVPQISDEDILKPAKEIVHFDALSVLSVLQVLCSLVIFGCGVLRIIWNSKWALGIELLLAALVFSAGVTGICASSRRSYSAAAATFILSVLNCILSLVPFILGNLISHLTLSTGTLPVMANAFPRLNQEWLFDMHESLAIDYLLSFTCFAELVIAMITSIYGCKALGLTMRLVEKLRFSADLNTVFEDLSPAIQKGLEEVDNKEAV</sequence>
<feature type="transmembrane region" description="Helical" evidence="1">
    <location>
        <begin position="361"/>
        <end position="382"/>
    </location>
</feature>
<feature type="transmembrane region" description="Helical" evidence="1">
    <location>
        <begin position="272"/>
        <end position="293"/>
    </location>
</feature>
<keyword evidence="1" id="KW-0472">Membrane</keyword>
<feature type="transmembrane region" description="Helical" evidence="1">
    <location>
        <begin position="241"/>
        <end position="266"/>
    </location>
</feature>
<protein>
    <submittedName>
        <fullName evidence="4">Transmembrane protein</fullName>
    </submittedName>
</protein>
<gene>
    <name evidence="2" type="ORF">BPAG_LOCUS1873</name>
</gene>
<reference evidence="2 3" key="2">
    <citation type="submission" date="2018-11" db="EMBL/GenBank/DDBJ databases">
        <authorList>
            <consortium name="Pathogen Informatics"/>
        </authorList>
    </citation>
    <scope>NUCLEOTIDE SEQUENCE [LARGE SCALE GENOMIC DNA]</scope>
</reference>
<dbReference type="Proteomes" id="UP000278627">
    <property type="component" value="Unassembled WGS sequence"/>
</dbReference>
<feature type="transmembrane region" description="Helical" evidence="1">
    <location>
        <begin position="300"/>
        <end position="321"/>
    </location>
</feature>
<dbReference type="WBParaSite" id="BPAG_0000189201-mRNA-1">
    <property type="protein sequence ID" value="BPAG_0000189201-mRNA-1"/>
    <property type="gene ID" value="BPAG_0000189201"/>
</dbReference>
<evidence type="ECO:0000313" key="4">
    <source>
        <dbReference type="WBParaSite" id="BPAG_0000189201-mRNA-1"/>
    </source>
</evidence>
<organism evidence="4">
    <name type="scientific">Brugia pahangi</name>
    <name type="common">Filarial nematode worm</name>
    <dbReference type="NCBI Taxonomy" id="6280"/>
    <lineage>
        <taxon>Eukaryota</taxon>
        <taxon>Metazoa</taxon>
        <taxon>Ecdysozoa</taxon>
        <taxon>Nematoda</taxon>
        <taxon>Chromadorea</taxon>
        <taxon>Rhabditida</taxon>
        <taxon>Spirurina</taxon>
        <taxon>Spiruromorpha</taxon>
        <taxon>Filarioidea</taxon>
        <taxon>Onchocercidae</taxon>
        <taxon>Brugia</taxon>
    </lineage>
</organism>
<evidence type="ECO:0000256" key="1">
    <source>
        <dbReference type="SAM" id="Phobius"/>
    </source>
</evidence>
<name>A0A0N4T168_BRUPA</name>
<keyword evidence="1" id="KW-0812">Transmembrane</keyword>
<evidence type="ECO:0000313" key="3">
    <source>
        <dbReference type="Proteomes" id="UP000278627"/>
    </source>
</evidence>
<dbReference type="AlphaFoldDB" id="A0A0N4T168"/>